<proteinExistence type="predicted"/>
<feature type="transmembrane region" description="Helical" evidence="1">
    <location>
        <begin position="53"/>
        <end position="72"/>
    </location>
</feature>
<dbReference type="EMBL" id="JASHID010000012">
    <property type="protein sequence ID" value="MDI9865977.1"/>
    <property type="molecule type" value="Genomic_DNA"/>
</dbReference>
<evidence type="ECO:0008006" key="4">
    <source>
        <dbReference type="Google" id="ProtNLM"/>
    </source>
</evidence>
<comment type="caution">
    <text evidence="2">The sequence shown here is derived from an EMBL/GenBank/DDBJ whole genome shotgun (WGS) entry which is preliminary data.</text>
</comment>
<organism evidence="2 3">
    <name type="scientific">Flectobacillus longus</name>
    <dbReference type="NCBI Taxonomy" id="2984207"/>
    <lineage>
        <taxon>Bacteria</taxon>
        <taxon>Pseudomonadati</taxon>
        <taxon>Bacteroidota</taxon>
        <taxon>Cytophagia</taxon>
        <taxon>Cytophagales</taxon>
        <taxon>Flectobacillaceae</taxon>
        <taxon>Flectobacillus</taxon>
    </lineage>
</organism>
<keyword evidence="1" id="KW-0812">Transmembrane</keyword>
<protein>
    <recommendedName>
        <fullName evidence="4">DUF1648 domain-containing protein</fullName>
    </recommendedName>
</protein>
<accession>A0ABT6YR65</accession>
<dbReference type="Proteomes" id="UP001236569">
    <property type="component" value="Unassembled WGS sequence"/>
</dbReference>
<dbReference type="RefSeq" id="WP_283329725.1">
    <property type="nucleotide sequence ID" value="NZ_JASHIC010000034.1"/>
</dbReference>
<evidence type="ECO:0000313" key="3">
    <source>
        <dbReference type="Proteomes" id="UP001236569"/>
    </source>
</evidence>
<feature type="transmembrane region" description="Helical" evidence="1">
    <location>
        <begin position="137"/>
        <end position="155"/>
    </location>
</feature>
<keyword evidence="3" id="KW-1185">Reference proteome</keyword>
<reference evidence="2 3" key="1">
    <citation type="submission" date="2023-05" db="EMBL/GenBank/DDBJ databases">
        <title>Novel species of genus Flectobacillus isolated from stream in China.</title>
        <authorList>
            <person name="Lu H."/>
        </authorList>
    </citation>
    <scope>NUCLEOTIDE SEQUENCE [LARGE SCALE GENOMIC DNA]</scope>
    <source>
        <strain evidence="2 3">DC10W</strain>
    </source>
</reference>
<feature type="transmembrane region" description="Helical" evidence="1">
    <location>
        <begin position="12"/>
        <end position="30"/>
    </location>
</feature>
<name>A0ABT6YR65_9BACT</name>
<keyword evidence="1" id="KW-0472">Membrane</keyword>
<evidence type="ECO:0000313" key="2">
    <source>
        <dbReference type="EMBL" id="MDI9865977.1"/>
    </source>
</evidence>
<evidence type="ECO:0000256" key="1">
    <source>
        <dbReference type="SAM" id="Phobius"/>
    </source>
</evidence>
<feature type="transmembrane region" description="Helical" evidence="1">
    <location>
        <begin position="105"/>
        <end position="125"/>
    </location>
</feature>
<sequence>MSVELFISRTWRYASMLAFALILLFTYRGLPDFTAVHFGPNGRGDGFLPKDEIFYLFLAISLVVNILPITVAKMIHKLPDTSFSWIPNKKWIASRKDLNAAISNWLNFLPAFINTFLILVLRAILTLNDDRSFNTSYSYLLVVGVILTLAWLFYLPIKLLYTNPTVVEVED</sequence>
<gene>
    <name evidence="2" type="ORF">QM480_16665</name>
</gene>
<keyword evidence="1" id="KW-1133">Transmembrane helix</keyword>